<feature type="compositionally biased region" description="Polar residues" evidence="1">
    <location>
        <begin position="249"/>
        <end position="260"/>
    </location>
</feature>
<gene>
    <name evidence="2" type="ORF">BZL30_4664</name>
</gene>
<protein>
    <submittedName>
        <fullName evidence="2">Uncharacterized protein</fullName>
    </submittedName>
</protein>
<evidence type="ECO:0000313" key="2">
    <source>
        <dbReference type="EMBL" id="OOK74123.1"/>
    </source>
</evidence>
<feature type="compositionally biased region" description="Polar residues" evidence="1">
    <location>
        <begin position="294"/>
        <end position="304"/>
    </location>
</feature>
<sequence>MLDGLEAGLRKGDPAARQVAATLGKEIFEEKHGRNDTYLVQGKTRELNEIGKVLNLNDSEKNRLHDIVRSTYPPDRPLTASQEGPYGSERFVRAQAREKESYEKLRIVTTADTSLGSLLSSLVQASGGTVDQMKAAAAAGRIIEGAASMAGIRGRSPTRRKPARRHLNREPPRRPRRRLVSRGRPRHPAHHHPPPQPQEPPANPAQPHHPAHHHPPPQPQEPPANPAQPHHPAHHHPPPQPRNHRQIRHNPTTQLTTTHYRNPRNHRQIRHNPPPSSPPPAHDSTKATRKTSENAKSTPSITKT</sequence>
<dbReference type="EMBL" id="MVBM01000004">
    <property type="protein sequence ID" value="OOK74123.1"/>
    <property type="molecule type" value="Genomic_DNA"/>
</dbReference>
<name>A0A1V3X4C2_MYCKA</name>
<evidence type="ECO:0000256" key="1">
    <source>
        <dbReference type="SAM" id="MobiDB-lite"/>
    </source>
</evidence>
<feature type="compositionally biased region" description="Basic residues" evidence="1">
    <location>
        <begin position="261"/>
        <end position="270"/>
    </location>
</feature>
<comment type="caution">
    <text evidence="2">The sequence shown here is derived from an EMBL/GenBank/DDBJ whole genome shotgun (WGS) entry which is preliminary data.</text>
</comment>
<feature type="compositionally biased region" description="Basic residues" evidence="1">
    <location>
        <begin position="231"/>
        <end position="248"/>
    </location>
</feature>
<dbReference type="AlphaFoldDB" id="A0A1V3X4C2"/>
<feature type="compositionally biased region" description="Pro residues" evidence="1">
    <location>
        <begin position="194"/>
        <end position="204"/>
    </location>
</feature>
<evidence type="ECO:0000313" key="3">
    <source>
        <dbReference type="Proteomes" id="UP000189229"/>
    </source>
</evidence>
<feature type="compositionally biased region" description="Basic residues" evidence="1">
    <location>
        <begin position="174"/>
        <end position="193"/>
    </location>
</feature>
<dbReference type="Proteomes" id="UP000189229">
    <property type="component" value="Unassembled WGS sequence"/>
</dbReference>
<organism evidence="2 3">
    <name type="scientific">Mycobacterium kansasii</name>
    <dbReference type="NCBI Taxonomy" id="1768"/>
    <lineage>
        <taxon>Bacteria</taxon>
        <taxon>Bacillati</taxon>
        <taxon>Actinomycetota</taxon>
        <taxon>Actinomycetes</taxon>
        <taxon>Mycobacteriales</taxon>
        <taxon>Mycobacteriaceae</taxon>
        <taxon>Mycobacterium</taxon>
    </lineage>
</organism>
<feature type="region of interest" description="Disordered" evidence="1">
    <location>
        <begin position="149"/>
        <end position="304"/>
    </location>
</feature>
<feature type="compositionally biased region" description="Pro residues" evidence="1">
    <location>
        <begin position="216"/>
        <end position="226"/>
    </location>
</feature>
<feature type="compositionally biased region" description="Basic residues" evidence="1">
    <location>
        <begin position="156"/>
        <end position="167"/>
    </location>
</feature>
<reference evidence="2 3" key="1">
    <citation type="submission" date="2017-02" db="EMBL/GenBank/DDBJ databases">
        <title>Complete genome sequences of Mycobacterium kansasii strains isolated from rhesus macaques.</title>
        <authorList>
            <person name="Panda A."/>
            <person name="Nagaraj S."/>
            <person name="Zhao X."/>
            <person name="Tettelin H."/>
            <person name="Detolla L.J."/>
        </authorList>
    </citation>
    <scope>NUCLEOTIDE SEQUENCE [LARGE SCALE GENOMIC DNA]</scope>
    <source>
        <strain evidence="2 3">11-3813</strain>
    </source>
</reference>
<accession>A0A1V3X4C2</accession>
<proteinExistence type="predicted"/>
<feature type="compositionally biased region" description="Basic and acidic residues" evidence="1">
    <location>
        <begin position="283"/>
        <end position="293"/>
    </location>
</feature>
<feature type="compositionally biased region" description="Pro residues" evidence="1">
    <location>
        <begin position="272"/>
        <end position="281"/>
    </location>
</feature>